<dbReference type="InterPro" id="IPR013328">
    <property type="entry name" value="6PGD_dom2"/>
</dbReference>
<keyword evidence="4" id="KW-1185">Reference proteome</keyword>
<dbReference type="PANTHER" id="PTHR21708">
    <property type="entry name" value="PROBABLE 2-DEHYDROPANTOATE 2-REDUCTASE"/>
    <property type="match status" value="1"/>
</dbReference>
<evidence type="ECO:0000259" key="1">
    <source>
        <dbReference type="Pfam" id="PF02558"/>
    </source>
</evidence>
<dbReference type="PANTHER" id="PTHR21708:SF26">
    <property type="entry name" value="2-DEHYDROPANTOATE 2-REDUCTASE"/>
    <property type="match status" value="1"/>
</dbReference>
<evidence type="ECO:0000313" key="3">
    <source>
        <dbReference type="EMBL" id="PRY39037.1"/>
    </source>
</evidence>
<dbReference type="GO" id="GO:0005737">
    <property type="term" value="C:cytoplasm"/>
    <property type="evidence" value="ECO:0007669"/>
    <property type="project" value="TreeGrafter"/>
</dbReference>
<dbReference type="InterPro" id="IPR051402">
    <property type="entry name" value="KPR-Related"/>
</dbReference>
<dbReference type="InterPro" id="IPR008927">
    <property type="entry name" value="6-PGluconate_DH-like_C_sf"/>
</dbReference>
<dbReference type="Gene3D" id="1.10.1040.10">
    <property type="entry name" value="N-(1-d-carboxylethyl)-l-norvaline Dehydrogenase, domain 2"/>
    <property type="match status" value="1"/>
</dbReference>
<dbReference type="Pfam" id="PF08546">
    <property type="entry name" value="ApbA_C"/>
    <property type="match status" value="1"/>
</dbReference>
<protein>
    <submittedName>
        <fullName evidence="3">Ketopantoate reductase</fullName>
    </submittedName>
</protein>
<dbReference type="Pfam" id="PF02558">
    <property type="entry name" value="ApbA"/>
    <property type="match status" value="1"/>
</dbReference>
<dbReference type="SUPFAM" id="SSF51735">
    <property type="entry name" value="NAD(P)-binding Rossmann-fold domains"/>
    <property type="match status" value="1"/>
</dbReference>
<comment type="caution">
    <text evidence="3">The sequence shown here is derived from an EMBL/GenBank/DDBJ whole genome shotgun (WGS) entry which is preliminary data.</text>
</comment>
<dbReference type="SUPFAM" id="SSF48179">
    <property type="entry name" value="6-phosphogluconate dehydrogenase C-terminal domain-like"/>
    <property type="match status" value="1"/>
</dbReference>
<organism evidence="3 4">
    <name type="scientific">Umezawaea tangerina</name>
    <dbReference type="NCBI Taxonomy" id="84725"/>
    <lineage>
        <taxon>Bacteria</taxon>
        <taxon>Bacillati</taxon>
        <taxon>Actinomycetota</taxon>
        <taxon>Actinomycetes</taxon>
        <taxon>Pseudonocardiales</taxon>
        <taxon>Pseudonocardiaceae</taxon>
        <taxon>Umezawaea</taxon>
    </lineage>
</organism>
<feature type="domain" description="Ketopantoate reductase N-terminal" evidence="1">
    <location>
        <begin position="5"/>
        <end position="146"/>
    </location>
</feature>
<sequence length="337" mass="34509">MTRYVVIGGGAVGATVAAQLHLAGTSTVLVARGAHLAALRGGGLRYVRPHGTTAVTVPVVGGPDELELTDDDVLVVATKAQDVEGVLATWSWRPVVGRDAAAAAVLPIVLLQNGLDSERSALRRFATVFGAVTWSAASHLEPGEVVSPTSPLASVFWVGAYPSGTHPALERLAADFTAADLAVQVVPDIARWKAGKLLAILPNALTAVYAPSPLRDAAAEALRAEARAVFELVGQPVADPRAESTVDLSGFAVRPVPGKERPGSSTWQSVARGGTIESDFLNGEIVLLARLHGGSAPLNEAVLHRVNRAVAAGVTAGSLGDDDLAALLPSVAAVPAS</sequence>
<accession>A0A2T0T059</accession>
<dbReference type="EMBL" id="PVTF01000008">
    <property type="protein sequence ID" value="PRY39037.1"/>
    <property type="molecule type" value="Genomic_DNA"/>
</dbReference>
<evidence type="ECO:0000313" key="4">
    <source>
        <dbReference type="Proteomes" id="UP000239494"/>
    </source>
</evidence>
<name>A0A2T0T059_9PSEU</name>
<dbReference type="Gene3D" id="3.40.50.720">
    <property type="entry name" value="NAD(P)-binding Rossmann-like Domain"/>
    <property type="match status" value="1"/>
</dbReference>
<gene>
    <name evidence="3" type="ORF">CLV43_108437</name>
</gene>
<dbReference type="OrthoDB" id="9796561at2"/>
<dbReference type="InterPro" id="IPR013752">
    <property type="entry name" value="KPA_reductase"/>
</dbReference>
<dbReference type="InterPro" id="IPR013332">
    <property type="entry name" value="KPR_N"/>
</dbReference>
<dbReference type="Proteomes" id="UP000239494">
    <property type="component" value="Unassembled WGS sequence"/>
</dbReference>
<dbReference type="InterPro" id="IPR036291">
    <property type="entry name" value="NAD(P)-bd_dom_sf"/>
</dbReference>
<feature type="domain" description="Ketopantoate reductase C-terminal" evidence="2">
    <location>
        <begin position="211"/>
        <end position="307"/>
    </location>
</feature>
<evidence type="ECO:0000259" key="2">
    <source>
        <dbReference type="Pfam" id="PF08546"/>
    </source>
</evidence>
<dbReference type="RefSeq" id="WP_106190455.1">
    <property type="nucleotide sequence ID" value="NZ_PVTF01000008.1"/>
</dbReference>
<reference evidence="3 4" key="1">
    <citation type="submission" date="2018-03" db="EMBL/GenBank/DDBJ databases">
        <title>Genomic Encyclopedia of Archaeal and Bacterial Type Strains, Phase II (KMG-II): from individual species to whole genera.</title>
        <authorList>
            <person name="Goeker M."/>
        </authorList>
    </citation>
    <scope>NUCLEOTIDE SEQUENCE [LARGE SCALE GENOMIC DNA]</scope>
    <source>
        <strain evidence="3 4">DSM 44720</strain>
    </source>
</reference>
<proteinExistence type="predicted"/>
<dbReference type="AlphaFoldDB" id="A0A2T0T059"/>